<accession>A0A8S3SIE6</accession>
<comment type="caution">
    <text evidence="1">The sequence shown here is derived from an EMBL/GenBank/DDBJ whole genome shotgun (WGS) entry which is preliminary data.</text>
</comment>
<evidence type="ECO:0000313" key="1">
    <source>
        <dbReference type="EMBL" id="CAG2220569.1"/>
    </source>
</evidence>
<evidence type="ECO:0000313" key="2">
    <source>
        <dbReference type="Proteomes" id="UP000683360"/>
    </source>
</evidence>
<sequence length="354" mass="40344">MASSYSRSRSNSVSSSGSNDCYVAYRDTLPKSTSQWDMLCLEKLGIYYNNQYHASPLDILDMINSKTGCFGSLGGEQIDYIDDLKETLCFDISLQESSENEQTPEQFVLTDEVLPKLEGELFKIRQHYSSRKRMASVPEEFVKVIAQVLRYELGRYKSVKRMCPATEDLYVTVFNIFARMCGVETIPGSLWKNKMEVRNTDVTSTADILIVPVECLDSFRQDYPEADSVAVVSVVEGKIFPSRRLHEELVTQNSICDDIDHKTLGQHGGKLLLHLQNYNNKLTRGRRLLPGIIVMGTEVIFTVLEIDPKHLSQVYSEDPIDSRATIYYSKPKDFLKKADRDILMEAMIRLNNIK</sequence>
<proteinExistence type="predicted"/>
<dbReference type="AlphaFoldDB" id="A0A8S3SIE6"/>
<dbReference type="Proteomes" id="UP000683360">
    <property type="component" value="Unassembled WGS sequence"/>
</dbReference>
<protein>
    <submittedName>
        <fullName evidence="1">Uncharacterized protein</fullName>
    </submittedName>
</protein>
<organism evidence="1 2">
    <name type="scientific">Mytilus edulis</name>
    <name type="common">Blue mussel</name>
    <dbReference type="NCBI Taxonomy" id="6550"/>
    <lineage>
        <taxon>Eukaryota</taxon>
        <taxon>Metazoa</taxon>
        <taxon>Spiralia</taxon>
        <taxon>Lophotrochozoa</taxon>
        <taxon>Mollusca</taxon>
        <taxon>Bivalvia</taxon>
        <taxon>Autobranchia</taxon>
        <taxon>Pteriomorphia</taxon>
        <taxon>Mytilida</taxon>
        <taxon>Mytiloidea</taxon>
        <taxon>Mytilidae</taxon>
        <taxon>Mytilinae</taxon>
        <taxon>Mytilus</taxon>
    </lineage>
</organism>
<reference evidence="1" key="1">
    <citation type="submission" date="2021-03" db="EMBL/GenBank/DDBJ databases">
        <authorList>
            <person name="Bekaert M."/>
        </authorList>
    </citation>
    <scope>NUCLEOTIDE SEQUENCE</scope>
</reference>
<dbReference type="OrthoDB" id="6112992at2759"/>
<keyword evidence="2" id="KW-1185">Reference proteome</keyword>
<gene>
    <name evidence="1" type="ORF">MEDL_34043</name>
</gene>
<dbReference type="EMBL" id="CAJPWZ010001665">
    <property type="protein sequence ID" value="CAG2220569.1"/>
    <property type="molecule type" value="Genomic_DNA"/>
</dbReference>
<name>A0A8S3SIE6_MYTED</name>